<dbReference type="Gene3D" id="3.30.40.10">
    <property type="entry name" value="Zinc/RING finger domain, C3HC4 (zinc finger)"/>
    <property type="match status" value="1"/>
</dbReference>
<dbReference type="InterPro" id="IPR001841">
    <property type="entry name" value="Znf_RING"/>
</dbReference>
<dbReference type="InterPro" id="IPR013083">
    <property type="entry name" value="Znf_RING/FYVE/PHD"/>
</dbReference>
<protein>
    <recommendedName>
        <fullName evidence="1">RING-type domain-containing protein</fullName>
    </recommendedName>
</protein>
<organism evidence="2">
    <name type="scientific">viral metagenome</name>
    <dbReference type="NCBI Taxonomy" id="1070528"/>
    <lineage>
        <taxon>unclassified sequences</taxon>
        <taxon>metagenomes</taxon>
        <taxon>organismal metagenomes</taxon>
    </lineage>
</organism>
<dbReference type="PROSITE" id="PS50089">
    <property type="entry name" value="ZF_RING_2"/>
    <property type="match status" value="1"/>
</dbReference>
<feature type="domain" description="RING-type" evidence="1">
    <location>
        <begin position="4"/>
        <end position="55"/>
    </location>
</feature>
<dbReference type="SUPFAM" id="SSF57850">
    <property type="entry name" value="RING/U-box"/>
    <property type="match status" value="1"/>
</dbReference>
<dbReference type="SMART" id="SM00184">
    <property type="entry name" value="RING"/>
    <property type="match status" value="1"/>
</dbReference>
<reference evidence="2" key="1">
    <citation type="journal article" date="2020" name="Nature">
        <title>Giant virus diversity and host interactions through global metagenomics.</title>
        <authorList>
            <person name="Schulz F."/>
            <person name="Roux S."/>
            <person name="Paez-Espino D."/>
            <person name="Jungbluth S."/>
            <person name="Walsh D.A."/>
            <person name="Denef V.J."/>
            <person name="McMahon K.D."/>
            <person name="Konstantinidis K.T."/>
            <person name="Eloe-Fadrosh E.A."/>
            <person name="Kyrpides N.C."/>
            <person name="Woyke T."/>
        </authorList>
    </citation>
    <scope>NUCLEOTIDE SEQUENCE</scope>
    <source>
        <strain evidence="2">GVMAG-M-3300027708-51</strain>
    </source>
</reference>
<evidence type="ECO:0000313" key="2">
    <source>
        <dbReference type="EMBL" id="QHU04590.1"/>
    </source>
</evidence>
<evidence type="ECO:0000259" key="1">
    <source>
        <dbReference type="PROSITE" id="PS50089"/>
    </source>
</evidence>
<accession>A0A6C0JIK5</accession>
<name>A0A6C0JIK5_9ZZZZ</name>
<dbReference type="EMBL" id="MN740401">
    <property type="protein sequence ID" value="QHU04590.1"/>
    <property type="molecule type" value="Genomic_DNA"/>
</dbReference>
<proteinExistence type="predicted"/>
<dbReference type="AlphaFoldDB" id="A0A6C0JIK5"/>
<sequence>MPDCSVCMQEMDMEEFQDPRESTPTCVKLECHHAYHTRCAITYLKRTNFDCIMCNRHKEPLERLEEEELALNTFALAKRDPAYRELKRDALAKFKAYTTAKKAAKKEMNTFLASRNWFGLKEARVAAQRASTKTRAYLCRTAVRRVPLLRAVLSGHMQRGNRYHLNRLCGLPEAWKFRKVFYINGF</sequence>